<accession>E3MAJ2</accession>
<organism evidence="2">
    <name type="scientific">Caenorhabditis remanei</name>
    <name type="common">Caenorhabditis vulgaris</name>
    <dbReference type="NCBI Taxonomy" id="31234"/>
    <lineage>
        <taxon>Eukaryota</taxon>
        <taxon>Metazoa</taxon>
        <taxon>Ecdysozoa</taxon>
        <taxon>Nematoda</taxon>
        <taxon>Chromadorea</taxon>
        <taxon>Rhabditida</taxon>
        <taxon>Rhabditina</taxon>
        <taxon>Rhabditomorpha</taxon>
        <taxon>Rhabditoidea</taxon>
        <taxon>Rhabditidae</taxon>
        <taxon>Peloderinae</taxon>
        <taxon>Caenorhabditis</taxon>
    </lineage>
</organism>
<reference evidence="1" key="1">
    <citation type="submission" date="2007-07" db="EMBL/GenBank/DDBJ databases">
        <title>PCAP assembly of the Caenorhabditis remanei genome.</title>
        <authorList>
            <consortium name="The Caenorhabditis remanei Sequencing Consortium"/>
            <person name="Wilson R.K."/>
        </authorList>
    </citation>
    <scope>NUCLEOTIDE SEQUENCE [LARGE SCALE GENOMIC DNA]</scope>
    <source>
        <strain evidence="1">PB4641</strain>
    </source>
</reference>
<dbReference type="HOGENOM" id="CLU_821930_0_0_1"/>
<evidence type="ECO:0000313" key="1">
    <source>
        <dbReference type="EMBL" id="EFO97338.1"/>
    </source>
</evidence>
<dbReference type="Proteomes" id="UP000008281">
    <property type="component" value="Unassembled WGS sequence"/>
</dbReference>
<dbReference type="AlphaFoldDB" id="E3MAJ2"/>
<protein>
    <submittedName>
        <fullName evidence="1">Uncharacterized protein</fullName>
    </submittedName>
</protein>
<proteinExistence type="predicted"/>
<evidence type="ECO:0000313" key="2">
    <source>
        <dbReference type="Proteomes" id="UP000008281"/>
    </source>
</evidence>
<name>E3MAJ2_CAERE</name>
<dbReference type="EMBL" id="DS268432">
    <property type="protein sequence ID" value="EFO97338.1"/>
    <property type="molecule type" value="Genomic_DNA"/>
</dbReference>
<sequence>MSAASKRYNGDKLPDNILKYIKGGSFEGTNRDYMIKFIEDLHQTGKGGTMLGQAKQLLLDISECWDRFEVIRTKQMVYMSRMIKCEEIIEILQSNNTSAKQDYLTKLCVQFHDDFRHTCDFREKCDKNIQQATEVRQPSIEIFKENRPPNEMIQLENFANLESTILDELTEIRLIQSRKEKLDSKFNALIGCLSKTESEDRRAARYVQLYLSALLLEESNSVYEDLVLYKTETFDKQWEIKEIQKKTLENQLQLFDEYSTKKRIADSTVYHIESPQYRASEEKLAPQTLAEDVCQYTGNASLLRREMKSRKDQSMSEYSNLLITNMKILADKTKKQKK</sequence>
<keyword evidence="2" id="KW-1185">Reference proteome</keyword>
<gene>
    <name evidence="1" type="ORF">CRE_16798</name>
</gene>